<reference evidence="2 3" key="1">
    <citation type="submission" date="2020-04" db="EMBL/GenBank/DDBJ databases">
        <title>Usitatibacter rugosus gen. nov., sp. nov. and Usitatibacter palustris sp. nov., novel members of Usitatibacteraceae fam. nov. within the order Nitrosomonadales isolated from soil.</title>
        <authorList>
            <person name="Huber K.J."/>
            <person name="Neumann-Schaal M."/>
            <person name="Geppert A."/>
            <person name="Luckner M."/>
            <person name="Wanner G."/>
            <person name="Overmann J."/>
        </authorList>
    </citation>
    <scope>NUCLEOTIDE SEQUENCE [LARGE SCALE GENOMIC DNA]</scope>
    <source>
        <strain evidence="2 3">Swamp67</strain>
    </source>
</reference>
<dbReference type="KEGG" id="upl:DSM104440_00357"/>
<dbReference type="GO" id="GO:0043770">
    <property type="term" value="F:demethylmenaquinone methyltransferase activity"/>
    <property type="evidence" value="ECO:0007669"/>
    <property type="project" value="UniProtKB-EC"/>
</dbReference>
<dbReference type="InParanoid" id="A0A6M4H4D0"/>
<dbReference type="Pfam" id="PF08241">
    <property type="entry name" value="Methyltransf_11"/>
    <property type="match status" value="1"/>
</dbReference>
<dbReference type="SUPFAM" id="SSF53335">
    <property type="entry name" value="S-adenosyl-L-methionine-dependent methyltransferases"/>
    <property type="match status" value="1"/>
</dbReference>
<sequence>MTRDANLGQRPDNWAHGNTYERYVGRWSRKVAPEFLAWLNMPPNRRWVDVGCGTGALCAAILDRCSPASVTGVEPSEGFLKTAKENLAGRATFHVGSATALPLGNASADVVVSGLVLNFVPDQPAAVREMARVADKGATIAAYVWDYAGKMDLMTYFWNAAVALDPKVVNLVESLRFPVCRPEGLESLFTGAGLKGVEVSAVDIPTNFADFEDYWQPFLGGQGPAPSYAMSLDEASRSRLRDRLRESVPIAYDGSIPMTARAWAVRAVVLG</sequence>
<dbReference type="PANTHER" id="PTHR43591">
    <property type="entry name" value="METHYLTRANSFERASE"/>
    <property type="match status" value="1"/>
</dbReference>
<keyword evidence="2" id="KW-0808">Transferase</keyword>
<protein>
    <submittedName>
        <fullName evidence="2">2-methoxy-6-polyprenyl-1,4-benzoquinol methylase, mitochondrial</fullName>
        <ecNumber evidence="2">2.1.1.163</ecNumber>
    </submittedName>
</protein>
<organism evidence="2 3">
    <name type="scientific">Usitatibacter palustris</name>
    <dbReference type="NCBI Taxonomy" id="2732487"/>
    <lineage>
        <taxon>Bacteria</taxon>
        <taxon>Pseudomonadati</taxon>
        <taxon>Pseudomonadota</taxon>
        <taxon>Betaproteobacteria</taxon>
        <taxon>Nitrosomonadales</taxon>
        <taxon>Usitatibacteraceae</taxon>
        <taxon>Usitatibacter</taxon>
    </lineage>
</organism>
<keyword evidence="3" id="KW-1185">Reference proteome</keyword>
<evidence type="ECO:0000313" key="2">
    <source>
        <dbReference type="EMBL" id="QJR13573.1"/>
    </source>
</evidence>
<gene>
    <name evidence="2" type="ORF">DSM104440_00357</name>
</gene>
<dbReference type="AlphaFoldDB" id="A0A6M4H4D0"/>
<dbReference type="InterPro" id="IPR013216">
    <property type="entry name" value="Methyltransf_11"/>
</dbReference>
<name>A0A6M4H4D0_9PROT</name>
<dbReference type="InterPro" id="IPR029063">
    <property type="entry name" value="SAM-dependent_MTases_sf"/>
</dbReference>
<evidence type="ECO:0000259" key="1">
    <source>
        <dbReference type="Pfam" id="PF08241"/>
    </source>
</evidence>
<dbReference type="Proteomes" id="UP000503096">
    <property type="component" value="Chromosome"/>
</dbReference>
<dbReference type="EC" id="2.1.1.163" evidence="2"/>
<dbReference type="EMBL" id="CP053073">
    <property type="protein sequence ID" value="QJR13573.1"/>
    <property type="molecule type" value="Genomic_DNA"/>
</dbReference>
<dbReference type="GO" id="GO:0032259">
    <property type="term" value="P:methylation"/>
    <property type="evidence" value="ECO:0007669"/>
    <property type="project" value="UniProtKB-KW"/>
</dbReference>
<dbReference type="RefSeq" id="WP_171160273.1">
    <property type="nucleotide sequence ID" value="NZ_CP053073.1"/>
</dbReference>
<dbReference type="CDD" id="cd02440">
    <property type="entry name" value="AdoMet_MTases"/>
    <property type="match status" value="1"/>
</dbReference>
<feature type="domain" description="Methyltransferase type 11" evidence="1">
    <location>
        <begin position="48"/>
        <end position="140"/>
    </location>
</feature>
<dbReference type="GO" id="GO:0008757">
    <property type="term" value="F:S-adenosylmethionine-dependent methyltransferase activity"/>
    <property type="evidence" value="ECO:0007669"/>
    <property type="project" value="InterPro"/>
</dbReference>
<evidence type="ECO:0000313" key="3">
    <source>
        <dbReference type="Proteomes" id="UP000503096"/>
    </source>
</evidence>
<accession>A0A6M4H4D0</accession>
<proteinExistence type="predicted"/>
<dbReference type="Gene3D" id="3.40.50.150">
    <property type="entry name" value="Vaccinia Virus protein VP39"/>
    <property type="match status" value="1"/>
</dbReference>
<keyword evidence="2" id="KW-0489">Methyltransferase</keyword>